<protein>
    <submittedName>
        <fullName evidence="6">AraC family transcriptional regulator</fullName>
    </submittedName>
</protein>
<dbReference type="InterPro" id="IPR011051">
    <property type="entry name" value="RmlC_Cupin_sf"/>
</dbReference>
<evidence type="ECO:0000256" key="5">
    <source>
        <dbReference type="SAM" id="MobiDB-lite"/>
    </source>
</evidence>
<dbReference type="Gene3D" id="1.10.10.60">
    <property type="entry name" value="Homeodomain-like"/>
    <property type="match status" value="2"/>
</dbReference>
<dbReference type="PROSITE" id="PS01124">
    <property type="entry name" value="HTH_ARAC_FAMILY_2"/>
    <property type="match status" value="1"/>
</dbReference>
<dbReference type="InterPro" id="IPR014710">
    <property type="entry name" value="RmlC-like_jellyroll"/>
</dbReference>
<name>A0A6M7TXH0_RHILI</name>
<dbReference type="SMART" id="SM00342">
    <property type="entry name" value="HTH_ARAC"/>
    <property type="match status" value="1"/>
</dbReference>
<proteinExistence type="predicted"/>
<feature type="compositionally biased region" description="Basic and acidic residues" evidence="5">
    <location>
        <begin position="272"/>
        <end position="281"/>
    </location>
</feature>
<organism evidence="6 7">
    <name type="scientific">Rhizobium loti</name>
    <name type="common">Mesorhizobium loti</name>
    <dbReference type="NCBI Taxonomy" id="381"/>
    <lineage>
        <taxon>Bacteria</taxon>
        <taxon>Pseudomonadati</taxon>
        <taxon>Pseudomonadota</taxon>
        <taxon>Alphaproteobacteria</taxon>
        <taxon>Hyphomicrobiales</taxon>
        <taxon>Phyllobacteriaceae</taxon>
        <taxon>Mesorhizobium</taxon>
    </lineage>
</organism>
<evidence type="ECO:0000313" key="6">
    <source>
        <dbReference type="EMBL" id="OBQ70914.1"/>
    </source>
</evidence>
<dbReference type="CDD" id="cd06124">
    <property type="entry name" value="cupin_NimR-like_N"/>
    <property type="match status" value="1"/>
</dbReference>
<keyword evidence="2" id="KW-0805">Transcription regulation</keyword>
<dbReference type="Proteomes" id="UP000093737">
    <property type="component" value="Unassembled WGS sequence"/>
</dbReference>
<evidence type="ECO:0000256" key="1">
    <source>
        <dbReference type="ARBA" id="ARBA00022491"/>
    </source>
</evidence>
<sequence>MPHGREIFHAGNADLGKLHESRWQWLEQVAGPAVALPTEYPDGYHVPQHRHSRSQLLHALVGVVLVTTRHGRWMVPPDHAMWIPAGIEHSVEMLGDVSMRSVYVMPGAIPGLPEGLRVVGVTELMHSLIVESEKLPQGGELEGRGGLIMNLLLHEIPTLPERPLGLPFPSDPRLAALCRRFVAAPSPHATIDEWADAAGMSRRSFTRAFQRQTGLSLSTWRQQACLFAALPRLADGEPITRVALDLGYDSVPAFITMFKRMLGSSPRGYMRGARDNGESVRRPNVPARLEGPVA</sequence>
<keyword evidence="3" id="KW-0238">DNA-binding</keyword>
<dbReference type="GO" id="GO:0043565">
    <property type="term" value="F:sequence-specific DNA binding"/>
    <property type="evidence" value="ECO:0007669"/>
    <property type="project" value="InterPro"/>
</dbReference>
<accession>A0A6M7TXH0</accession>
<reference evidence="6 7" key="1">
    <citation type="submission" date="2016-05" db="EMBL/GenBank/DDBJ databases">
        <authorList>
            <person name="Ramsay J.P."/>
        </authorList>
    </citation>
    <scope>NUCLEOTIDE SEQUENCE [LARGE SCALE GENOMIC DNA]</scope>
    <source>
        <strain evidence="6 7">NZP2042</strain>
    </source>
</reference>
<dbReference type="PANTHER" id="PTHR11019">
    <property type="entry name" value="HTH-TYPE TRANSCRIPTIONAL REGULATOR NIMR"/>
    <property type="match status" value="1"/>
</dbReference>
<dbReference type="SUPFAM" id="SSF51182">
    <property type="entry name" value="RmlC-like cupins"/>
    <property type="match status" value="1"/>
</dbReference>
<dbReference type="GO" id="GO:0003700">
    <property type="term" value="F:DNA-binding transcription factor activity"/>
    <property type="evidence" value="ECO:0007669"/>
    <property type="project" value="InterPro"/>
</dbReference>
<keyword evidence="1" id="KW-0678">Repressor</keyword>
<dbReference type="Pfam" id="PF02311">
    <property type="entry name" value="AraC_binding"/>
    <property type="match status" value="1"/>
</dbReference>
<dbReference type="PANTHER" id="PTHR11019:SF159">
    <property type="entry name" value="TRANSCRIPTIONAL REGULATOR-RELATED"/>
    <property type="match status" value="1"/>
</dbReference>
<evidence type="ECO:0000256" key="3">
    <source>
        <dbReference type="ARBA" id="ARBA00023125"/>
    </source>
</evidence>
<dbReference type="InterPro" id="IPR009057">
    <property type="entry name" value="Homeodomain-like_sf"/>
</dbReference>
<dbReference type="FunFam" id="1.10.10.60:FF:000132">
    <property type="entry name" value="AraC family transcriptional regulator"/>
    <property type="match status" value="1"/>
</dbReference>
<evidence type="ECO:0000256" key="2">
    <source>
        <dbReference type="ARBA" id="ARBA00023015"/>
    </source>
</evidence>
<dbReference type="Pfam" id="PF12833">
    <property type="entry name" value="HTH_18"/>
    <property type="match status" value="1"/>
</dbReference>
<dbReference type="InterPro" id="IPR003313">
    <property type="entry name" value="AraC-bd"/>
</dbReference>
<gene>
    <name evidence="6" type="ORF">A8145_28040</name>
</gene>
<dbReference type="SUPFAM" id="SSF46689">
    <property type="entry name" value="Homeodomain-like"/>
    <property type="match status" value="1"/>
</dbReference>
<dbReference type="RefSeq" id="WP_056577968.1">
    <property type="nucleotide sequence ID" value="NZ_CP033334.1"/>
</dbReference>
<keyword evidence="4" id="KW-0804">Transcription</keyword>
<evidence type="ECO:0000256" key="4">
    <source>
        <dbReference type="ARBA" id="ARBA00023163"/>
    </source>
</evidence>
<dbReference type="Gene3D" id="2.60.120.10">
    <property type="entry name" value="Jelly Rolls"/>
    <property type="match status" value="1"/>
</dbReference>
<feature type="region of interest" description="Disordered" evidence="5">
    <location>
        <begin position="269"/>
        <end position="294"/>
    </location>
</feature>
<dbReference type="EMBL" id="LYTK01000002">
    <property type="protein sequence ID" value="OBQ70914.1"/>
    <property type="molecule type" value="Genomic_DNA"/>
</dbReference>
<evidence type="ECO:0000313" key="7">
    <source>
        <dbReference type="Proteomes" id="UP000093737"/>
    </source>
</evidence>
<dbReference type="InterPro" id="IPR018060">
    <property type="entry name" value="HTH_AraC"/>
</dbReference>
<dbReference type="AlphaFoldDB" id="A0A6M7TXH0"/>
<comment type="caution">
    <text evidence="6">The sequence shown here is derived from an EMBL/GenBank/DDBJ whole genome shotgun (WGS) entry which is preliminary data.</text>
</comment>